<accession>T5KUH3</accession>
<sequence length="69" mass="7697">MATKYDVLRALVDLDRDKWGDQMGLHNVITNIIDAISETRGSEEELADGIYDIIAESFTPSRVEKDPAS</sequence>
<evidence type="ECO:0000313" key="2">
    <source>
        <dbReference type="Proteomes" id="UP000016033"/>
    </source>
</evidence>
<dbReference type="AlphaFoldDB" id="T5KUH3"/>
<name>T5KUH3_MICMQ</name>
<gene>
    <name evidence="1" type="ORF">L687_12370</name>
</gene>
<comment type="caution">
    <text evidence="1">The sequence shown here is derived from an EMBL/GenBank/DDBJ whole genome shotgun (WGS) entry which is preliminary data.</text>
</comment>
<evidence type="ECO:0000313" key="1">
    <source>
        <dbReference type="EMBL" id="EQM83407.1"/>
    </source>
</evidence>
<reference evidence="1 2" key="1">
    <citation type="journal article" date="2013" name="Genome Announc.">
        <title>Whole-genome sequences of five oyster-associated bacteria show potential for crude oil hydrocarbon degradation.</title>
        <authorList>
            <person name="Chauhan A."/>
            <person name="Green S."/>
            <person name="Pathak A."/>
            <person name="Thomas J."/>
            <person name="Venkatramanan R."/>
        </authorList>
    </citation>
    <scope>NUCLEOTIDE SEQUENCE [LARGE SCALE GENOMIC DNA]</scope>
    <source>
        <strain evidence="1 2">MF109</strain>
    </source>
</reference>
<organism evidence="1 2">
    <name type="scientific">Microbacterium maritypicum MF109</name>
    <dbReference type="NCBI Taxonomy" id="1333857"/>
    <lineage>
        <taxon>Bacteria</taxon>
        <taxon>Bacillati</taxon>
        <taxon>Actinomycetota</taxon>
        <taxon>Actinomycetes</taxon>
        <taxon>Micrococcales</taxon>
        <taxon>Microbacteriaceae</taxon>
        <taxon>Microbacterium</taxon>
    </lineage>
</organism>
<dbReference type="PATRIC" id="fig|1333857.3.peg.705"/>
<dbReference type="Proteomes" id="UP000016033">
    <property type="component" value="Unassembled WGS sequence"/>
</dbReference>
<dbReference type="RefSeq" id="WP_021198687.1">
    <property type="nucleotide sequence ID" value="NZ_ATAO01000079.1"/>
</dbReference>
<protein>
    <submittedName>
        <fullName evidence="1">Uncharacterized protein</fullName>
    </submittedName>
</protein>
<dbReference type="EMBL" id="ATAO01000079">
    <property type="protein sequence ID" value="EQM83407.1"/>
    <property type="molecule type" value="Genomic_DNA"/>
</dbReference>
<proteinExistence type="predicted"/>